<dbReference type="Proteomes" id="UP000251617">
    <property type="component" value="Chromosome"/>
</dbReference>
<dbReference type="SUPFAM" id="SSF53474">
    <property type="entry name" value="alpha/beta-Hydrolases"/>
    <property type="match status" value="1"/>
</dbReference>
<comment type="similarity">
    <text evidence="1">Belongs to the thioesterase family.</text>
</comment>
<dbReference type="PANTHER" id="PTHR11487:SF0">
    <property type="entry name" value="S-ACYL FATTY ACID SYNTHASE THIOESTERASE, MEDIUM CHAIN"/>
    <property type="match status" value="1"/>
</dbReference>
<feature type="domain" description="Thioesterase" evidence="2">
    <location>
        <begin position="30"/>
        <end position="133"/>
    </location>
</feature>
<dbReference type="EMBL" id="CP030750">
    <property type="protein sequence ID" value="AXA27392.1"/>
    <property type="molecule type" value="Genomic_DNA"/>
</dbReference>
<dbReference type="InterPro" id="IPR012223">
    <property type="entry name" value="TEII"/>
</dbReference>
<dbReference type="RefSeq" id="WP_063541784.1">
    <property type="nucleotide sequence ID" value="NZ_CP011789.1"/>
</dbReference>
<evidence type="ECO:0000259" key="2">
    <source>
        <dbReference type="Pfam" id="PF00975"/>
    </source>
</evidence>
<dbReference type="InterPro" id="IPR001031">
    <property type="entry name" value="Thioesterase"/>
</dbReference>
<evidence type="ECO:0000313" key="3">
    <source>
        <dbReference type="EMBL" id="AXA27392.1"/>
    </source>
</evidence>
<accession>A0AAD0LDH2</accession>
<protein>
    <submittedName>
        <fullName evidence="3">Thioesterase</fullName>
    </submittedName>
</protein>
<gene>
    <name evidence="3" type="ORF">C1S65_25950</name>
</gene>
<evidence type="ECO:0000256" key="1">
    <source>
        <dbReference type="ARBA" id="ARBA00007169"/>
    </source>
</evidence>
<name>A0AAD0LDH2_PSEPU</name>
<dbReference type="Gene3D" id="3.40.50.1820">
    <property type="entry name" value="alpha/beta hydrolase"/>
    <property type="match status" value="1"/>
</dbReference>
<dbReference type="PANTHER" id="PTHR11487">
    <property type="entry name" value="THIOESTERASE"/>
    <property type="match status" value="1"/>
</dbReference>
<dbReference type="AlphaFoldDB" id="A0AAD0LDH2"/>
<dbReference type="Pfam" id="PF00975">
    <property type="entry name" value="Thioesterase"/>
    <property type="match status" value="1"/>
</dbReference>
<proteinExistence type="inferred from homology"/>
<sequence length="194" mass="21820">MHVQKPSVTEHSGQPPRTRLICLACSQEHLGQYRAWSHALSDHIELVAVDVRRHAECSPCNPLQGPSALARTVAKYLHPYLEGPHALFGQRLGAHMAFELAQLAEREYPEQTRHLFVSSCDSPRVAEPAASANAIRIPVTVLYPPGTLPEMLGWHAFIRRELELIELPEHSVDKSYQDQRLVRIFNTHLGLLGF</sequence>
<evidence type="ECO:0000313" key="4">
    <source>
        <dbReference type="Proteomes" id="UP000251617"/>
    </source>
</evidence>
<dbReference type="InterPro" id="IPR029058">
    <property type="entry name" value="AB_hydrolase_fold"/>
</dbReference>
<organism evidence="3 4">
    <name type="scientific">Pseudomonas putida</name>
    <name type="common">Arthrobacter siderocapsulatus</name>
    <dbReference type="NCBI Taxonomy" id="303"/>
    <lineage>
        <taxon>Bacteria</taxon>
        <taxon>Pseudomonadati</taxon>
        <taxon>Pseudomonadota</taxon>
        <taxon>Gammaproteobacteria</taxon>
        <taxon>Pseudomonadales</taxon>
        <taxon>Pseudomonadaceae</taxon>
        <taxon>Pseudomonas</taxon>
    </lineage>
</organism>
<reference evidence="3 4" key="1">
    <citation type="submission" date="2018-06" db="EMBL/GenBank/DDBJ databases">
        <title>The genome of Pseudomonas putida NX-1, a lignin degrader.</title>
        <authorList>
            <person name="Xu Z."/>
        </authorList>
    </citation>
    <scope>NUCLEOTIDE SEQUENCE [LARGE SCALE GENOMIC DNA]</scope>
    <source>
        <strain evidence="3 4">NX-1</strain>
    </source>
</reference>
<dbReference type="GO" id="GO:0008610">
    <property type="term" value="P:lipid biosynthetic process"/>
    <property type="evidence" value="ECO:0007669"/>
    <property type="project" value="TreeGrafter"/>
</dbReference>